<accession>A0ABY1NSC4</accession>
<evidence type="ECO:0000313" key="2">
    <source>
        <dbReference type="EMBL" id="SMP16962.1"/>
    </source>
</evidence>
<protein>
    <recommendedName>
        <fullName evidence="4">DUF3108 domain-containing protein</fullName>
    </recommendedName>
</protein>
<feature type="chain" id="PRO_5045817159" description="DUF3108 domain-containing protein" evidence="1">
    <location>
        <begin position="26"/>
        <end position="277"/>
    </location>
</feature>
<name>A0ABY1NSC4_9HYPH</name>
<keyword evidence="1" id="KW-0732">Signal</keyword>
<sequence length="277" mass="30659">MYSFKSFCIRLGFAAGLLIAGGASAHAGSVRIYSVELDGKHVGQILHEYSRLPDGAHDFQLTTKIEAKAFFRKVRITSVLKETISANGFLDEASNKLVENKKTYWTKIQRSGDSYLAFTAQMKTPQELEIEEVAGLAKEVIATVVPYAGEAMTIAGILLLDERGSPQHKRLTTDHFETSLIGLPLYWQSRNYVLPKTLTIIDTEEMSVFKAAVTDLGDTQVSLGGRPVTARQIRLKIANSKPMEIWMIRPETGPAYFFQIKGKSDGASFKVSLKNAH</sequence>
<organism evidence="2 3">
    <name type="scientific">Roseibium denhamense</name>
    <dbReference type="NCBI Taxonomy" id="76305"/>
    <lineage>
        <taxon>Bacteria</taxon>
        <taxon>Pseudomonadati</taxon>
        <taxon>Pseudomonadota</taxon>
        <taxon>Alphaproteobacteria</taxon>
        <taxon>Hyphomicrobiales</taxon>
        <taxon>Stappiaceae</taxon>
        <taxon>Roseibium</taxon>
    </lineage>
</organism>
<proteinExistence type="predicted"/>
<reference evidence="2 3" key="1">
    <citation type="submission" date="2017-05" db="EMBL/GenBank/DDBJ databases">
        <authorList>
            <person name="Varghese N."/>
            <person name="Submissions S."/>
        </authorList>
    </citation>
    <scope>NUCLEOTIDE SEQUENCE [LARGE SCALE GENOMIC DNA]</scope>
    <source>
        <strain evidence="2 3">DSM 15949</strain>
    </source>
</reference>
<dbReference type="EMBL" id="FXTT01000002">
    <property type="protein sequence ID" value="SMP16962.1"/>
    <property type="molecule type" value="Genomic_DNA"/>
</dbReference>
<gene>
    <name evidence="2" type="ORF">SAMN06265374_1759</name>
</gene>
<comment type="caution">
    <text evidence="2">The sequence shown here is derived from an EMBL/GenBank/DDBJ whole genome shotgun (WGS) entry which is preliminary data.</text>
</comment>
<evidence type="ECO:0000256" key="1">
    <source>
        <dbReference type="SAM" id="SignalP"/>
    </source>
</evidence>
<evidence type="ECO:0008006" key="4">
    <source>
        <dbReference type="Google" id="ProtNLM"/>
    </source>
</evidence>
<dbReference type="RefSeq" id="WP_155194858.1">
    <property type="nucleotide sequence ID" value="NZ_BAAAEA010000003.1"/>
</dbReference>
<keyword evidence="3" id="KW-1185">Reference proteome</keyword>
<evidence type="ECO:0000313" key="3">
    <source>
        <dbReference type="Proteomes" id="UP001157914"/>
    </source>
</evidence>
<feature type="signal peptide" evidence="1">
    <location>
        <begin position="1"/>
        <end position="25"/>
    </location>
</feature>
<dbReference type="Proteomes" id="UP001157914">
    <property type="component" value="Unassembled WGS sequence"/>
</dbReference>